<dbReference type="OrthoDB" id="5973838at2759"/>
<keyword evidence="5" id="KW-1185">Reference proteome</keyword>
<dbReference type="EnsemblMetazoa" id="XM_021051248.2">
    <property type="protein sequence ID" value="XP_020906907.1"/>
    <property type="gene ID" value="LOC110244997"/>
</dbReference>
<evidence type="ECO:0000256" key="2">
    <source>
        <dbReference type="ARBA" id="ARBA00022679"/>
    </source>
</evidence>
<dbReference type="InterPro" id="IPR027417">
    <property type="entry name" value="P-loop_NTPase"/>
</dbReference>
<dbReference type="Gene3D" id="3.40.50.300">
    <property type="entry name" value="P-loop containing nucleotide triphosphate hydrolases"/>
    <property type="match status" value="1"/>
</dbReference>
<sequence length="305" mass="35922">MTSYKHPDIFTMIDGVRSLPGLSSTWFGYLKTLPVKADRDVFIVSYPKSGTSWTSEIMWQIYHEGKIDYNSIHNRVPYTESTPLEHNLDTNEKLVEFFLNHPQPRIFKFHLPYHQVPMGDDADDKPKYIYVLRNPKDVAVSFYYHYKGFKIFGFADRTWDEFFEMFINDQVLYGSWFDHVLGWWAHRDDSNILILKYEDMKMNLVDTIKKIAEFLGKEISPDLVNRIADQTTFAAMAGENSKGRYFDDEEIEAKWRVPGAVKFMRKGEIGDWRNYFTEEQNKRFDDLYEKRMAGSGLTFPLAAKI</sequence>
<reference evidence="4" key="1">
    <citation type="submission" date="2022-11" db="UniProtKB">
        <authorList>
            <consortium name="EnsemblMetazoa"/>
        </authorList>
    </citation>
    <scope>IDENTIFICATION</scope>
</reference>
<evidence type="ECO:0000313" key="4">
    <source>
        <dbReference type="EnsemblMetazoa" id="XP_020906907.1"/>
    </source>
</evidence>
<accession>A0A913XMV6</accession>
<dbReference type="RefSeq" id="XP_020906907.1">
    <property type="nucleotide sequence ID" value="XM_021051248.2"/>
</dbReference>
<feature type="domain" description="Sulfotransferase" evidence="3">
    <location>
        <begin position="38"/>
        <end position="296"/>
    </location>
</feature>
<dbReference type="KEGG" id="epa:110244997"/>
<dbReference type="AlphaFoldDB" id="A0A913XMV6"/>
<protein>
    <recommendedName>
        <fullName evidence="3">Sulfotransferase domain-containing protein</fullName>
    </recommendedName>
</protein>
<keyword evidence="2" id="KW-0808">Transferase</keyword>
<dbReference type="InterPro" id="IPR000863">
    <property type="entry name" value="Sulfotransferase_dom"/>
</dbReference>
<name>A0A913XMV6_EXADI</name>
<dbReference type="Proteomes" id="UP000887567">
    <property type="component" value="Unplaced"/>
</dbReference>
<organism evidence="4 5">
    <name type="scientific">Exaiptasia diaphana</name>
    <name type="common">Tropical sea anemone</name>
    <name type="synonym">Aiptasia pulchella</name>
    <dbReference type="NCBI Taxonomy" id="2652724"/>
    <lineage>
        <taxon>Eukaryota</taxon>
        <taxon>Metazoa</taxon>
        <taxon>Cnidaria</taxon>
        <taxon>Anthozoa</taxon>
        <taxon>Hexacorallia</taxon>
        <taxon>Actiniaria</taxon>
        <taxon>Aiptasiidae</taxon>
        <taxon>Exaiptasia</taxon>
    </lineage>
</organism>
<evidence type="ECO:0000259" key="3">
    <source>
        <dbReference type="Pfam" id="PF00685"/>
    </source>
</evidence>
<comment type="similarity">
    <text evidence="1">Belongs to the sulfotransferase 1 family.</text>
</comment>
<dbReference type="GeneID" id="110244997"/>
<dbReference type="Pfam" id="PF00685">
    <property type="entry name" value="Sulfotransfer_1"/>
    <property type="match status" value="1"/>
</dbReference>
<dbReference type="PANTHER" id="PTHR11783">
    <property type="entry name" value="SULFOTRANSFERASE SULT"/>
    <property type="match status" value="1"/>
</dbReference>
<dbReference type="GO" id="GO:0008146">
    <property type="term" value="F:sulfotransferase activity"/>
    <property type="evidence" value="ECO:0007669"/>
    <property type="project" value="InterPro"/>
</dbReference>
<dbReference type="SUPFAM" id="SSF52540">
    <property type="entry name" value="P-loop containing nucleoside triphosphate hydrolases"/>
    <property type="match status" value="1"/>
</dbReference>
<dbReference type="OMA" id="RPDEVMF"/>
<evidence type="ECO:0000313" key="5">
    <source>
        <dbReference type="Proteomes" id="UP000887567"/>
    </source>
</evidence>
<evidence type="ECO:0000256" key="1">
    <source>
        <dbReference type="ARBA" id="ARBA00005771"/>
    </source>
</evidence>
<proteinExistence type="inferred from homology"/>